<organism evidence="3 4">
    <name type="scientific">Candidatus Nomurabacteria bacterium RIFCSPHIGHO2_01_FULL_39_9</name>
    <dbReference type="NCBI Taxonomy" id="1801735"/>
    <lineage>
        <taxon>Bacteria</taxon>
        <taxon>Candidatus Nomuraibacteriota</taxon>
    </lineage>
</organism>
<feature type="transmembrane region" description="Helical" evidence="1">
    <location>
        <begin position="21"/>
        <end position="47"/>
    </location>
</feature>
<keyword evidence="1" id="KW-0472">Membrane</keyword>
<feature type="transmembrane region" description="Helical" evidence="1">
    <location>
        <begin position="96"/>
        <end position="123"/>
    </location>
</feature>
<dbReference type="Pfam" id="PF04024">
    <property type="entry name" value="PspC"/>
    <property type="match status" value="1"/>
</dbReference>
<comment type="caution">
    <text evidence="3">The sequence shown here is derived from an EMBL/GenBank/DDBJ whole genome shotgun (WGS) entry which is preliminary data.</text>
</comment>
<gene>
    <name evidence="3" type="ORF">A2645_00510</name>
</gene>
<keyword evidence="1" id="KW-1133">Transmembrane helix</keyword>
<evidence type="ECO:0000313" key="4">
    <source>
        <dbReference type="Proteomes" id="UP000182253"/>
    </source>
</evidence>
<evidence type="ECO:0000259" key="2">
    <source>
        <dbReference type="Pfam" id="PF04024"/>
    </source>
</evidence>
<proteinExistence type="predicted"/>
<protein>
    <recommendedName>
        <fullName evidence="2">Phage shock protein PspC N-terminal domain-containing protein</fullName>
    </recommendedName>
</protein>
<dbReference type="Proteomes" id="UP000182253">
    <property type="component" value="Unassembled WGS sequence"/>
</dbReference>
<keyword evidence="1" id="KW-0812">Transmembrane</keyword>
<evidence type="ECO:0000313" key="3">
    <source>
        <dbReference type="EMBL" id="OGI61835.1"/>
    </source>
</evidence>
<dbReference type="InterPro" id="IPR007168">
    <property type="entry name" value="Phageshock_PspC_N"/>
</dbReference>
<dbReference type="EMBL" id="MFTL01000007">
    <property type="protein sequence ID" value="OGI61835.1"/>
    <property type="molecule type" value="Genomic_DNA"/>
</dbReference>
<dbReference type="AlphaFoldDB" id="A0A1F6UWP9"/>
<evidence type="ECO:0000256" key="1">
    <source>
        <dbReference type="SAM" id="Phobius"/>
    </source>
</evidence>
<accession>A0A1F6UWP9</accession>
<feature type="domain" description="Phage shock protein PspC N-terminal" evidence="2">
    <location>
        <begin position="67"/>
        <end position="124"/>
    </location>
</feature>
<name>A0A1F6UWP9_9BACT</name>
<reference evidence="3 4" key="1">
    <citation type="journal article" date="2016" name="Nat. Commun.">
        <title>Thousands of microbial genomes shed light on interconnected biogeochemical processes in an aquifer system.</title>
        <authorList>
            <person name="Anantharaman K."/>
            <person name="Brown C.T."/>
            <person name="Hug L.A."/>
            <person name="Sharon I."/>
            <person name="Castelle C.J."/>
            <person name="Probst A.J."/>
            <person name="Thomas B.C."/>
            <person name="Singh A."/>
            <person name="Wilkins M.J."/>
            <person name="Karaoz U."/>
            <person name="Brodie E.L."/>
            <person name="Williams K.H."/>
            <person name="Hubbard S.S."/>
            <person name="Banfield J.F."/>
        </authorList>
    </citation>
    <scope>NUCLEOTIDE SEQUENCE [LARGE SCALE GENOMIC DNA]</scope>
</reference>
<sequence length="140" mass="15486">MIKTIVKKTWKKKFSKSNINDTNGSGCAIGCLLFFLAIIGFAIYWIFSGDTTLSPTYPIKEFKEHSFVRIPGAGWVGGVLAGIAYYASIPLWGLRLAVAAVIIFFDDVTDILIVAYILLLVFMPTINFIPADFIARAGQW</sequence>